<dbReference type="AlphaFoldDB" id="A1ARM5"/>
<dbReference type="RefSeq" id="WP_011736251.1">
    <property type="nucleotide sequence ID" value="NC_008609.1"/>
</dbReference>
<dbReference type="Proteomes" id="UP000006732">
    <property type="component" value="Chromosome"/>
</dbReference>
<reference evidence="1 2" key="1">
    <citation type="submission" date="2006-10" db="EMBL/GenBank/DDBJ databases">
        <title>Complete sequence of chromosome of Pelobacter propionicus DSM 2379.</title>
        <authorList>
            <consortium name="US DOE Joint Genome Institute"/>
            <person name="Copeland A."/>
            <person name="Lucas S."/>
            <person name="Lapidus A."/>
            <person name="Barry K."/>
            <person name="Detter J.C."/>
            <person name="Glavina del Rio T."/>
            <person name="Hammon N."/>
            <person name="Israni S."/>
            <person name="Dalin E."/>
            <person name="Tice H."/>
            <person name="Pitluck S."/>
            <person name="Saunders E."/>
            <person name="Brettin T."/>
            <person name="Bruce D."/>
            <person name="Han C."/>
            <person name="Tapia R."/>
            <person name="Schmutz J."/>
            <person name="Larimer F."/>
            <person name="Land M."/>
            <person name="Hauser L."/>
            <person name="Kyrpides N."/>
            <person name="Kim E."/>
            <person name="Lovley D."/>
            <person name="Richardson P."/>
        </authorList>
    </citation>
    <scope>NUCLEOTIDE SEQUENCE [LARGE SCALE GENOMIC DNA]</scope>
    <source>
        <strain evidence="2">DSM 2379 / NBRC 103807 / OttBd1</strain>
    </source>
</reference>
<keyword evidence="2" id="KW-1185">Reference proteome</keyword>
<organism evidence="1 2">
    <name type="scientific">Pelobacter propionicus (strain DSM 2379 / NBRC 103807 / OttBd1)</name>
    <dbReference type="NCBI Taxonomy" id="338966"/>
    <lineage>
        <taxon>Bacteria</taxon>
        <taxon>Pseudomonadati</taxon>
        <taxon>Thermodesulfobacteriota</taxon>
        <taxon>Desulfuromonadia</taxon>
        <taxon>Desulfuromonadales</taxon>
        <taxon>Desulfuromonadaceae</taxon>
        <taxon>Pelobacter</taxon>
    </lineage>
</organism>
<dbReference type="EMBL" id="CP000482">
    <property type="protein sequence ID" value="ABK99995.1"/>
    <property type="molecule type" value="Genomic_DNA"/>
</dbReference>
<name>A1ARM5_PELPD</name>
<accession>A1ARM5</accession>
<evidence type="ECO:0000313" key="2">
    <source>
        <dbReference type="Proteomes" id="UP000006732"/>
    </source>
</evidence>
<protein>
    <submittedName>
        <fullName evidence="1">Uncharacterized protein</fullName>
    </submittedName>
</protein>
<gene>
    <name evidence="1" type="ordered locus">Ppro_2389</name>
</gene>
<dbReference type="KEGG" id="ppd:Ppro_2389"/>
<dbReference type="HOGENOM" id="CLU_2344172_0_0_7"/>
<proteinExistence type="predicted"/>
<dbReference type="STRING" id="338966.Ppro_2389"/>
<sequence length="97" mass="11024">MNPETRRRTPLELYRSIWISLEIFRQATAEEITTVTPGASYRAIRAALRRLETHGYVTKQGNRKAVYLKAVKSLYLHGDCERCGASLSATTCDFTNQ</sequence>
<evidence type="ECO:0000313" key="1">
    <source>
        <dbReference type="EMBL" id="ABK99995.1"/>
    </source>
</evidence>